<dbReference type="PROSITE" id="PS00678">
    <property type="entry name" value="WD_REPEATS_1"/>
    <property type="match status" value="1"/>
</dbReference>
<dbReference type="SUPFAM" id="SSF50978">
    <property type="entry name" value="WD40 repeat-like"/>
    <property type="match status" value="1"/>
</dbReference>
<dbReference type="AlphaFoldDB" id="A0A9D4TUZ5"/>
<name>A0A9D4TUZ5_CHLVU</name>
<keyword evidence="2" id="KW-0677">Repeat</keyword>
<evidence type="ECO:0000256" key="4">
    <source>
        <dbReference type="SAM" id="MobiDB-lite"/>
    </source>
</evidence>
<organism evidence="5 6">
    <name type="scientific">Chlorella vulgaris</name>
    <name type="common">Green alga</name>
    <dbReference type="NCBI Taxonomy" id="3077"/>
    <lineage>
        <taxon>Eukaryota</taxon>
        <taxon>Viridiplantae</taxon>
        <taxon>Chlorophyta</taxon>
        <taxon>core chlorophytes</taxon>
        <taxon>Trebouxiophyceae</taxon>
        <taxon>Chlorellales</taxon>
        <taxon>Chlorellaceae</taxon>
        <taxon>Chlorella clade</taxon>
        <taxon>Chlorella</taxon>
    </lineage>
</organism>
<dbReference type="PANTHER" id="PTHR44019">
    <property type="entry name" value="WD REPEAT-CONTAINING PROTEIN 55"/>
    <property type="match status" value="1"/>
</dbReference>
<evidence type="ECO:0000313" key="5">
    <source>
        <dbReference type="EMBL" id="KAI3435730.1"/>
    </source>
</evidence>
<dbReference type="InterPro" id="IPR015943">
    <property type="entry name" value="WD40/YVTN_repeat-like_dom_sf"/>
</dbReference>
<dbReference type="InterPro" id="IPR011047">
    <property type="entry name" value="Quinoprotein_ADH-like_sf"/>
</dbReference>
<dbReference type="Proteomes" id="UP001055712">
    <property type="component" value="Unassembled WGS sequence"/>
</dbReference>
<keyword evidence="6" id="KW-1185">Reference proteome</keyword>
<reference evidence="5" key="2">
    <citation type="submission" date="2020-11" db="EMBL/GenBank/DDBJ databases">
        <authorList>
            <person name="Cecchin M."/>
            <person name="Marcolungo L."/>
            <person name="Rossato M."/>
            <person name="Girolomoni L."/>
            <person name="Cosentino E."/>
            <person name="Cuine S."/>
            <person name="Li-Beisson Y."/>
            <person name="Delledonne M."/>
            <person name="Ballottari M."/>
        </authorList>
    </citation>
    <scope>NUCLEOTIDE SEQUENCE</scope>
    <source>
        <strain evidence="5">211/11P</strain>
        <tissue evidence="5">Whole cell</tissue>
    </source>
</reference>
<evidence type="ECO:0000256" key="3">
    <source>
        <dbReference type="PROSITE-ProRule" id="PRU00221"/>
    </source>
</evidence>
<evidence type="ECO:0000256" key="1">
    <source>
        <dbReference type="ARBA" id="ARBA00022574"/>
    </source>
</evidence>
<dbReference type="PROSITE" id="PS50082">
    <property type="entry name" value="WD_REPEATS_2"/>
    <property type="match status" value="1"/>
</dbReference>
<sequence length="547" mass="56522">MREACLNFQFGSTAFKVAHPLLSIVSEPEDEFTANSISKLSHAAAITAVASWQNTATGQTTILSADDDGRLKLWHCCAAPVSLIPAGSHLLHRGAAINCLALHSATGLLATASADGRVMLWDLLSLLQCSAGRHAAAQRGCLSHHCDITHCSLSTCGTFLASCAADGCLRLWHTATCRLLAELPLQARSPSFLPCDAAALLLVAEQGLEQCGPVLLDLSAIPACRQYCAAVAAAGRSMRSPTRVAGRGSPGGGGAQVPPRPSVRQQRSEAAPASRTLRLGSGGSCQRGSALCATSSRRRRQQLEEAVAEDQAAAAAVETETETETAAAAAAAAAAVLVMPPHQQSVAAWSAWCDQRSPTSPAPSQQECCVPAAAVAARYEEPGSSCGAEWDVASRSFVNRQGGHTLPAHTLLPLPASLHVLSVTGKGEAKLWPVSGGSSPSLSGCSGSAVCCTLLPSSTEQEGGVVAQPTISSDGRFVVCGMQSGCLVCWDLLELQRTSHLPLNRKLGNAAAASCWSDQPLTAVALSACGTLVMAGDAAGRLMVRWR</sequence>
<dbReference type="InterPro" id="IPR036322">
    <property type="entry name" value="WD40_repeat_dom_sf"/>
</dbReference>
<dbReference type="Gene3D" id="2.130.10.10">
    <property type="entry name" value="YVTN repeat-like/Quinoprotein amine dehydrogenase"/>
    <property type="match status" value="2"/>
</dbReference>
<comment type="caution">
    <text evidence="5">The sequence shown here is derived from an EMBL/GenBank/DDBJ whole genome shotgun (WGS) entry which is preliminary data.</text>
</comment>
<feature type="region of interest" description="Disordered" evidence="4">
    <location>
        <begin position="239"/>
        <end position="289"/>
    </location>
</feature>
<dbReference type="EMBL" id="SIDB01000002">
    <property type="protein sequence ID" value="KAI3435730.1"/>
    <property type="molecule type" value="Genomic_DNA"/>
</dbReference>
<dbReference type="SMART" id="SM00320">
    <property type="entry name" value="WD40"/>
    <property type="match status" value="5"/>
</dbReference>
<dbReference type="InterPro" id="IPR001680">
    <property type="entry name" value="WD40_rpt"/>
</dbReference>
<evidence type="ECO:0000256" key="2">
    <source>
        <dbReference type="ARBA" id="ARBA00022737"/>
    </source>
</evidence>
<keyword evidence="1 3" id="KW-0853">WD repeat</keyword>
<evidence type="ECO:0000313" key="6">
    <source>
        <dbReference type="Proteomes" id="UP001055712"/>
    </source>
</evidence>
<gene>
    <name evidence="5" type="ORF">D9Q98_001788</name>
</gene>
<protein>
    <submittedName>
        <fullName evidence="5">Uncharacterized protein</fullName>
    </submittedName>
</protein>
<dbReference type="Pfam" id="PF00400">
    <property type="entry name" value="WD40"/>
    <property type="match status" value="3"/>
</dbReference>
<reference evidence="5" key="1">
    <citation type="journal article" date="2019" name="Plant J.">
        <title>Chlorella vulgaris genome assembly and annotation reveals the molecular basis for metabolic acclimation to high light conditions.</title>
        <authorList>
            <person name="Cecchin M."/>
            <person name="Marcolungo L."/>
            <person name="Rossato M."/>
            <person name="Girolomoni L."/>
            <person name="Cosentino E."/>
            <person name="Cuine S."/>
            <person name="Li-Beisson Y."/>
            <person name="Delledonne M."/>
            <person name="Ballottari M."/>
        </authorList>
    </citation>
    <scope>NUCLEOTIDE SEQUENCE</scope>
    <source>
        <strain evidence="5">211/11P</strain>
    </source>
</reference>
<proteinExistence type="predicted"/>
<dbReference type="PANTHER" id="PTHR44019:SF8">
    <property type="entry name" value="POC1 CENTRIOLAR PROTEIN HOMOLOG"/>
    <property type="match status" value="1"/>
</dbReference>
<accession>A0A9D4TUZ5</accession>
<feature type="repeat" description="WD" evidence="3">
    <location>
        <begin position="90"/>
        <end position="123"/>
    </location>
</feature>
<dbReference type="InterPro" id="IPR019775">
    <property type="entry name" value="WD40_repeat_CS"/>
</dbReference>
<dbReference type="InterPro" id="IPR050505">
    <property type="entry name" value="WDR55/POC1"/>
</dbReference>
<dbReference type="SUPFAM" id="SSF50998">
    <property type="entry name" value="Quinoprotein alcohol dehydrogenase-like"/>
    <property type="match status" value="1"/>
</dbReference>
<dbReference type="OrthoDB" id="515977at2759"/>